<evidence type="ECO:0000313" key="3">
    <source>
        <dbReference type="Proteomes" id="UP000306888"/>
    </source>
</evidence>
<evidence type="ECO:0000313" key="2">
    <source>
        <dbReference type="EMBL" id="TGY44061.1"/>
    </source>
</evidence>
<keyword evidence="3" id="KW-1185">Reference proteome</keyword>
<protein>
    <submittedName>
        <fullName evidence="2">MurR/RpiR family transcriptional regulator</fullName>
    </submittedName>
</protein>
<reference evidence="2 3" key="1">
    <citation type="submission" date="2019-04" db="EMBL/GenBank/DDBJ databases">
        <title>Microbes associate with the intestines of laboratory mice.</title>
        <authorList>
            <person name="Navarre W."/>
            <person name="Wong E."/>
            <person name="Huang K."/>
            <person name="Tropini C."/>
            <person name="Ng K."/>
            <person name="Yu B."/>
        </authorList>
    </citation>
    <scope>NUCLEOTIDE SEQUENCE [LARGE SCALE GENOMIC DNA]</scope>
    <source>
        <strain evidence="2 3">NM50_B9-20</strain>
    </source>
</reference>
<dbReference type="EMBL" id="SRYR01000001">
    <property type="protein sequence ID" value="TGY44061.1"/>
    <property type="molecule type" value="Genomic_DNA"/>
</dbReference>
<sequence>MLILIIIDKLNNYINNHNSEDINYNIASFIVNNIEIIPDYNITEVSKKCFVSQATVSRFIKKLGYIDYNTFKEECSHYIENIKASKDDNYTDINLLGEDLKLLYKKINLNNIKKVASLISSYNKIYISGLNYCYLMAQYFQMECYPFGKFIKVIEDNEEIKNIEEDSLLLILTTSGTFFNVNRVIKEHLRECKSKKVLISIQDLDLKVKKLFDSSLTLDANLGVKNSRYVMMALLDKIIEELNETRFCYTMDNEE</sequence>
<dbReference type="GO" id="GO:0097367">
    <property type="term" value="F:carbohydrate derivative binding"/>
    <property type="evidence" value="ECO:0007669"/>
    <property type="project" value="InterPro"/>
</dbReference>
<dbReference type="PROSITE" id="PS51071">
    <property type="entry name" value="HTH_RPIR"/>
    <property type="match status" value="1"/>
</dbReference>
<dbReference type="GO" id="GO:1901135">
    <property type="term" value="P:carbohydrate derivative metabolic process"/>
    <property type="evidence" value="ECO:0007669"/>
    <property type="project" value="InterPro"/>
</dbReference>
<dbReference type="Pfam" id="PF01418">
    <property type="entry name" value="HTH_6"/>
    <property type="match status" value="1"/>
</dbReference>
<evidence type="ECO:0000259" key="1">
    <source>
        <dbReference type="PROSITE" id="PS51071"/>
    </source>
</evidence>
<dbReference type="InterPro" id="IPR009057">
    <property type="entry name" value="Homeodomain-like_sf"/>
</dbReference>
<dbReference type="InterPro" id="IPR000281">
    <property type="entry name" value="HTH_RpiR"/>
</dbReference>
<feature type="domain" description="HTH rpiR-type" evidence="1">
    <location>
        <begin position="4"/>
        <end position="82"/>
    </location>
</feature>
<dbReference type="OrthoDB" id="63027at2"/>
<accession>A0A4S2DSK4</accession>
<dbReference type="GO" id="GO:0003677">
    <property type="term" value="F:DNA binding"/>
    <property type="evidence" value="ECO:0007669"/>
    <property type="project" value="InterPro"/>
</dbReference>
<dbReference type="Gene3D" id="3.40.50.10490">
    <property type="entry name" value="Glucose-6-phosphate isomerase like protein, domain 1"/>
    <property type="match status" value="1"/>
</dbReference>
<dbReference type="SUPFAM" id="SSF53697">
    <property type="entry name" value="SIS domain"/>
    <property type="match status" value="1"/>
</dbReference>
<dbReference type="AlphaFoldDB" id="A0A4S2DSK4"/>
<dbReference type="InterPro" id="IPR036388">
    <property type="entry name" value="WH-like_DNA-bd_sf"/>
</dbReference>
<dbReference type="GO" id="GO:0003700">
    <property type="term" value="F:DNA-binding transcription factor activity"/>
    <property type="evidence" value="ECO:0007669"/>
    <property type="project" value="InterPro"/>
</dbReference>
<dbReference type="InterPro" id="IPR047640">
    <property type="entry name" value="RpiR-like"/>
</dbReference>
<dbReference type="PANTHER" id="PTHR30514:SF21">
    <property type="entry name" value="RPIR-FAMILY TRANSCRIPTIONAL REGULATOR"/>
    <property type="match status" value="1"/>
</dbReference>
<dbReference type="SUPFAM" id="SSF46689">
    <property type="entry name" value="Homeodomain-like"/>
    <property type="match status" value="1"/>
</dbReference>
<gene>
    <name evidence="2" type="ORF">E5347_04380</name>
</gene>
<name>A0A4S2DSK4_9CLOT</name>
<dbReference type="Proteomes" id="UP000306888">
    <property type="component" value="Unassembled WGS sequence"/>
</dbReference>
<dbReference type="InterPro" id="IPR046348">
    <property type="entry name" value="SIS_dom_sf"/>
</dbReference>
<dbReference type="Gene3D" id="1.10.10.10">
    <property type="entry name" value="Winged helix-like DNA-binding domain superfamily/Winged helix DNA-binding domain"/>
    <property type="match status" value="1"/>
</dbReference>
<comment type="caution">
    <text evidence="2">The sequence shown here is derived from an EMBL/GenBank/DDBJ whole genome shotgun (WGS) entry which is preliminary data.</text>
</comment>
<organism evidence="2 3">
    <name type="scientific">Clostridium sartagoforme</name>
    <dbReference type="NCBI Taxonomy" id="84031"/>
    <lineage>
        <taxon>Bacteria</taxon>
        <taxon>Bacillati</taxon>
        <taxon>Bacillota</taxon>
        <taxon>Clostridia</taxon>
        <taxon>Eubacteriales</taxon>
        <taxon>Clostridiaceae</taxon>
        <taxon>Clostridium</taxon>
    </lineage>
</organism>
<dbReference type="PANTHER" id="PTHR30514">
    <property type="entry name" value="GLUCOKINASE"/>
    <property type="match status" value="1"/>
</dbReference>
<proteinExistence type="predicted"/>